<sequence length="126" mass="13611">MPGSEWVTLLCSIGHLLSYRAGCWGCTGGQQPQRRIPSLGSVGSVGSVAGSRQIGDVCWIKDGVREFRSCSDSTPLHAVVVPLRTPHRELRLAGTQGRSRNSPKRACPPHYVDYGVIDSDENPVLV</sequence>
<keyword evidence="3" id="KW-1185">Reference proteome</keyword>
<dbReference type="Proteomes" id="UP001172102">
    <property type="component" value="Unassembled WGS sequence"/>
</dbReference>
<organism evidence="2 3">
    <name type="scientific">Lasiosphaeris hirsuta</name>
    <dbReference type="NCBI Taxonomy" id="260670"/>
    <lineage>
        <taxon>Eukaryota</taxon>
        <taxon>Fungi</taxon>
        <taxon>Dikarya</taxon>
        <taxon>Ascomycota</taxon>
        <taxon>Pezizomycotina</taxon>
        <taxon>Sordariomycetes</taxon>
        <taxon>Sordariomycetidae</taxon>
        <taxon>Sordariales</taxon>
        <taxon>Lasiosphaeriaceae</taxon>
        <taxon>Lasiosphaeris</taxon>
    </lineage>
</organism>
<evidence type="ECO:0000313" key="3">
    <source>
        <dbReference type="Proteomes" id="UP001172102"/>
    </source>
</evidence>
<evidence type="ECO:0008006" key="4">
    <source>
        <dbReference type="Google" id="ProtNLM"/>
    </source>
</evidence>
<dbReference type="EMBL" id="JAUKUA010000007">
    <property type="protein sequence ID" value="KAK0705502.1"/>
    <property type="molecule type" value="Genomic_DNA"/>
</dbReference>
<name>A0AA40DLS5_9PEZI</name>
<comment type="caution">
    <text evidence="2">The sequence shown here is derived from an EMBL/GenBank/DDBJ whole genome shotgun (WGS) entry which is preliminary data.</text>
</comment>
<feature type="chain" id="PRO_5041227516" description="Secreted protein" evidence="1">
    <location>
        <begin position="26"/>
        <end position="126"/>
    </location>
</feature>
<keyword evidence="1" id="KW-0732">Signal</keyword>
<protein>
    <recommendedName>
        <fullName evidence="4">Secreted protein</fullName>
    </recommendedName>
</protein>
<gene>
    <name evidence="2" type="ORF">B0H67DRAFT_385340</name>
</gene>
<feature type="signal peptide" evidence="1">
    <location>
        <begin position="1"/>
        <end position="25"/>
    </location>
</feature>
<reference evidence="2" key="1">
    <citation type="submission" date="2023-06" db="EMBL/GenBank/DDBJ databases">
        <title>Genome-scale phylogeny and comparative genomics of the fungal order Sordariales.</title>
        <authorList>
            <consortium name="Lawrence Berkeley National Laboratory"/>
            <person name="Hensen N."/>
            <person name="Bonometti L."/>
            <person name="Westerberg I."/>
            <person name="Brannstrom I.O."/>
            <person name="Guillou S."/>
            <person name="Cros-Aarteil S."/>
            <person name="Calhoun S."/>
            <person name="Haridas S."/>
            <person name="Kuo A."/>
            <person name="Mondo S."/>
            <person name="Pangilinan J."/>
            <person name="Riley R."/>
            <person name="Labutti K."/>
            <person name="Andreopoulos B."/>
            <person name="Lipzen A."/>
            <person name="Chen C."/>
            <person name="Yanf M."/>
            <person name="Daum C."/>
            <person name="Ng V."/>
            <person name="Clum A."/>
            <person name="Steindorff A."/>
            <person name="Ohm R."/>
            <person name="Martin F."/>
            <person name="Silar P."/>
            <person name="Natvig D."/>
            <person name="Lalanne C."/>
            <person name="Gautier V."/>
            <person name="Ament-Velasquez S.L."/>
            <person name="Kruys A."/>
            <person name="Hutchinson M.I."/>
            <person name="Powell A.J."/>
            <person name="Barry K."/>
            <person name="Miller A.N."/>
            <person name="Grigoriev I.V."/>
            <person name="Debuchy R."/>
            <person name="Gladieux P."/>
            <person name="Thoren M.H."/>
            <person name="Johannesson H."/>
        </authorList>
    </citation>
    <scope>NUCLEOTIDE SEQUENCE</scope>
    <source>
        <strain evidence="2">SMH4607-1</strain>
    </source>
</reference>
<accession>A0AA40DLS5</accession>
<dbReference type="AlphaFoldDB" id="A0AA40DLS5"/>
<proteinExistence type="predicted"/>
<evidence type="ECO:0000313" key="2">
    <source>
        <dbReference type="EMBL" id="KAK0705502.1"/>
    </source>
</evidence>
<evidence type="ECO:0000256" key="1">
    <source>
        <dbReference type="SAM" id="SignalP"/>
    </source>
</evidence>